<name>A0A2H1H8Y9_ZYMTR</name>
<organism evidence="1 2">
    <name type="scientific">Zymoseptoria tritici ST99CH_1E4</name>
    <dbReference type="NCBI Taxonomy" id="1276532"/>
    <lineage>
        <taxon>Eukaryota</taxon>
        <taxon>Fungi</taxon>
        <taxon>Dikarya</taxon>
        <taxon>Ascomycota</taxon>
        <taxon>Pezizomycotina</taxon>
        <taxon>Dothideomycetes</taxon>
        <taxon>Dothideomycetidae</taxon>
        <taxon>Mycosphaerellales</taxon>
        <taxon>Mycosphaerellaceae</taxon>
        <taxon>Zymoseptoria</taxon>
    </lineage>
</organism>
<protein>
    <submittedName>
        <fullName evidence="1">Uncharacterized protein</fullName>
    </submittedName>
</protein>
<evidence type="ECO:0000313" key="2">
    <source>
        <dbReference type="Proteomes" id="UP000245764"/>
    </source>
</evidence>
<evidence type="ECO:0000313" key="1">
    <source>
        <dbReference type="EMBL" id="SMR62305.1"/>
    </source>
</evidence>
<dbReference type="EMBL" id="LT854267">
    <property type="protein sequence ID" value="SMR62305.1"/>
    <property type="molecule type" value="Genomic_DNA"/>
</dbReference>
<sequence>MTLLVIATEKTGDIEDCTDIPQHHVASPAAMTVSTGRGGVIEIAMSPTPPPLPKLSTLTHKRIHLTNSTTKGEIAYAPFVDKEGGDSPSRTRKFISPVRPPKSEIAYGRFVGEERDVDRSCPPSRKKIHLTNSTAKDELAYWSVGKESNADNEAMRKSEELYRIFHSLSNTIIGGHRGERKGCNCTDAQDEGPNCTDAQDEPVQLQAVALLCTGRLSPFPLEELLNAAEG</sequence>
<dbReference type="Proteomes" id="UP000245764">
    <property type="component" value="Chromosome 15"/>
</dbReference>
<reference evidence="2" key="1">
    <citation type="submission" date="2017-05" db="EMBL/GenBank/DDBJ databases">
        <authorList>
            <person name="Song R."/>
            <person name="Chenine A.L."/>
            <person name="Ruprecht R.M."/>
        </authorList>
    </citation>
    <scope>NUCLEOTIDE SEQUENCE [LARGE SCALE GENOMIC DNA]</scope>
</reference>
<accession>A0A2H1H8Y9</accession>
<proteinExistence type="predicted"/>
<dbReference type="AlphaFoldDB" id="A0A2H1H8Y9"/>
<gene>
    <name evidence="1" type="ORF">ZT1E4_G11619</name>
</gene>